<gene>
    <name evidence="2" type="ORF">AUEXF2481DRAFT_81039</name>
</gene>
<proteinExistence type="predicted"/>
<dbReference type="Proteomes" id="UP000030641">
    <property type="component" value="Unassembled WGS sequence"/>
</dbReference>
<sequence length="155" mass="15666">MYSSAWTPFVLSLLAMSTTAAPTLEARKNGGATRGGPASAKVTIYSQYECTAPGTAPPTDGSAGTATTFSVTEAQCTIPNTGLQYGGALTAVLTATPKSGTAGCYVLAHSAQGCGLVLGNEVHGWPFAGVEVGNAVGCGKAPYYTSWSAFEILCE</sequence>
<protein>
    <submittedName>
        <fullName evidence="2">Uncharacterized protein</fullName>
    </submittedName>
</protein>
<evidence type="ECO:0000313" key="3">
    <source>
        <dbReference type="Proteomes" id="UP000030641"/>
    </source>
</evidence>
<dbReference type="HOGENOM" id="CLU_1703883_0_0_1"/>
<keyword evidence="1" id="KW-0732">Signal</keyword>
<evidence type="ECO:0000313" key="2">
    <source>
        <dbReference type="EMBL" id="KEQ93725.1"/>
    </source>
</evidence>
<dbReference type="AlphaFoldDB" id="A0A074Y7Q8"/>
<name>A0A074Y7Q8_AURSE</name>
<reference evidence="2 3" key="1">
    <citation type="journal article" date="2014" name="BMC Genomics">
        <title>Genome sequencing of four Aureobasidium pullulans varieties: biotechnological potential, stress tolerance, and description of new species.</title>
        <authorList>
            <person name="Gostin Ar C."/>
            <person name="Ohm R.A."/>
            <person name="Kogej T."/>
            <person name="Sonjak S."/>
            <person name="Turk M."/>
            <person name="Zajc J."/>
            <person name="Zalar P."/>
            <person name="Grube M."/>
            <person name="Sun H."/>
            <person name="Han J."/>
            <person name="Sharma A."/>
            <person name="Chiniquy J."/>
            <person name="Ngan C.Y."/>
            <person name="Lipzen A."/>
            <person name="Barry K."/>
            <person name="Grigoriev I.V."/>
            <person name="Gunde-Cimerman N."/>
        </authorList>
    </citation>
    <scope>NUCLEOTIDE SEQUENCE [LARGE SCALE GENOMIC DNA]</scope>
    <source>
        <strain evidence="2 3">EXF-2481</strain>
    </source>
</reference>
<dbReference type="RefSeq" id="XP_013342379.1">
    <property type="nucleotide sequence ID" value="XM_013486925.1"/>
</dbReference>
<organism evidence="2 3">
    <name type="scientific">Aureobasidium subglaciale (strain EXF-2481)</name>
    <name type="common">Aureobasidium pullulans var. subglaciale</name>
    <dbReference type="NCBI Taxonomy" id="1043005"/>
    <lineage>
        <taxon>Eukaryota</taxon>
        <taxon>Fungi</taxon>
        <taxon>Dikarya</taxon>
        <taxon>Ascomycota</taxon>
        <taxon>Pezizomycotina</taxon>
        <taxon>Dothideomycetes</taxon>
        <taxon>Dothideomycetidae</taxon>
        <taxon>Dothideales</taxon>
        <taxon>Saccotheciaceae</taxon>
        <taxon>Aureobasidium</taxon>
    </lineage>
</organism>
<dbReference type="EMBL" id="KL584764">
    <property type="protein sequence ID" value="KEQ93725.1"/>
    <property type="molecule type" value="Genomic_DNA"/>
</dbReference>
<accession>A0A074Y7Q8</accession>
<feature type="signal peptide" evidence="1">
    <location>
        <begin position="1"/>
        <end position="20"/>
    </location>
</feature>
<feature type="chain" id="PRO_5001704621" evidence="1">
    <location>
        <begin position="21"/>
        <end position="155"/>
    </location>
</feature>
<dbReference type="InParanoid" id="A0A074Y7Q8"/>
<keyword evidence="3" id="KW-1185">Reference proteome</keyword>
<dbReference type="GeneID" id="25371620"/>
<evidence type="ECO:0000256" key="1">
    <source>
        <dbReference type="SAM" id="SignalP"/>
    </source>
</evidence>
<dbReference type="OrthoDB" id="3515484at2759"/>